<protein>
    <recommendedName>
        <fullName evidence="4">Protein kinase domain-containing protein</fullName>
    </recommendedName>
</protein>
<dbReference type="PANTHER" id="PTHR24123">
    <property type="entry name" value="ANKYRIN REPEAT-CONTAINING"/>
    <property type="match status" value="1"/>
</dbReference>
<dbReference type="SUPFAM" id="SSF56112">
    <property type="entry name" value="Protein kinase-like (PK-like)"/>
    <property type="match status" value="1"/>
</dbReference>
<dbReference type="PROSITE" id="PS50088">
    <property type="entry name" value="ANK_REPEAT"/>
    <property type="match status" value="2"/>
</dbReference>
<dbReference type="CDD" id="cd00180">
    <property type="entry name" value="PKc"/>
    <property type="match status" value="1"/>
</dbReference>
<dbReference type="InterPro" id="IPR011009">
    <property type="entry name" value="Kinase-like_dom_sf"/>
</dbReference>
<comment type="caution">
    <text evidence="5">The sequence shown here is derived from an EMBL/GenBank/DDBJ whole genome shotgun (WGS) entry which is preliminary data.</text>
</comment>
<dbReference type="GO" id="GO:0005524">
    <property type="term" value="F:ATP binding"/>
    <property type="evidence" value="ECO:0007669"/>
    <property type="project" value="InterPro"/>
</dbReference>
<evidence type="ECO:0000256" key="2">
    <source>
        <dbReference type="ARBA" id="ARBA00023043"/>
    </source>
</evidence>
<organism evidence="5 6">
    <name type="scientific">Polyplosphaeria fusca</name>
    <dbReference type="NCBI Taxonomy" id="682080"/>
    <lineage>
        <taxon>Eukaryota</taxon>
        <taxon>Fungi</taxon>
        <taxon>Dikarya</taxon>
        <taxon>Ascomycota</taxon>
        <taxon>Pezizomycotina</taxon>
        <taxon>Dothideomycetes</taxon>
        <taxon>Pleosporomycetidae</taxon>
        <taxon>Pleosporales</taxon>
        <taxon>Tetraplosphaeriaceae</taxon>
        <taxon>Polyplosphaeria</taxon>
    </lineage>
</organism>
<keyword evidence="1" id="KW-0677">Repeat</keyword>
<dbReference type="Pfam" id="PF12796">
    <property type="entry name" value="Ank_2"/>
    <property type="match status" value="1"/>
</dbReference>
<sequence>TSTRTNKLATSLSTFATILSNLDIDGPQHLLSSRLKDHALKIGQGTQFVVYKDLFSAEPDDRSTEHDMGKGVVIKRVRISKAALDAEKNLNQNEQYKQTLRHLELEVLSLGLLRHRNIVRLKGWGYDYEDRYTPIPILFMEAAIASLSEILLEEKNREGNFSTHVKTPWHAQYHLALDVAAGLEAIHDYNIIHGDVKPDNVLVFRHDHPNIPFVGKLSDFGVCIDMRSPEQEITPETYLGTEAWTGSEVGPAQWHPESHGDFYPDLLKHFDSYSFGMLLLATFASHGDPPKITRETNPERDMRLSQEIDQIMGKSKGIPDQLIKMIKEVAVKLLAMKPSKRPLPSSSLLQSDLEAYQMWLKNSTEEDQGRKHVSQKGHSYWFKLDMNVLRSMDQQYNEQMASTGRTNLTGETLFGMAEACSQQPIEDRHGRVLKYVLAAAQHGNVPAQAVCRKLYEAHDTHLDVDEPRLIEWEKNAVKNGFLFASHPFTAPDSYQTEKELFRSNGGYCSDAVLAQDKFISLARDPRSLSDWASANAPDLVIDSCGNTMQHVCAALGEIETLRSLLMNASSMPANDAGETPLYKACQAGHSAIVQLLLERGCSVAASASTDATPLHWLFAFPEPDIPRVAEALIQAGCDVNAIIHPVREYGRAQRNLSMHFPFEWPLGSPLHWAAFARNKTAMDVLLKFGANINATYDNGQYATCPLAQVVYVCDALLVEYFISKGANVVLENEQNRNLLHIMSTGQGNHYTLSGENWDSWIRHGSYANKLHAAKAVVHLLVSAGVNLEAKASTYGHYTPLLSAANSTFRKEEVVEALLDAGADTAAVNVSENLSVLHAWCDMEPEVLQYPHAYNGILQKIISKTKDLDLKGGPLEETAMQMLVRRNLPTAQMLGRLDMLLADPSHRTNINVRGRDGDEVISIACSAWHEGMEDRLMYLLEHGASPTAMNDYQENFAHSLAKNYSLMDEDSFKMMQLLSSHGSFSSEARERFATETDPKALIDACTDGRLKTVELLLKLGFSARINEKTTIRGAQTTALDQTILAADVARLTYIQYASELLTDEEIVQADLNNQLYTTNAGVLKNTYGGPSAERAREAYWSFPAIILLLQQHGAKRTHFQRYGPNWTDATKLPQLGMKKDTQPNLAHWKPLYDLEGEWADFEKSAWEEFKEQY</sequence>
<dbReference type="SMART" id="SM00248">
    <property type="entry name" value="ANK"/>
    <property type="match status" value="7"/>
</dbReference>
<dbReference type="PROSITE" id="PS50297">
    <property type="entry name" value="ANK_REP_REGION"/>
    <property type="match status" value="2"/>
</dbReference>
<evidence type="ECO:0000313" key="6">
    <source>
        <dbReference type="Proteomes" id="UP000799444"/>
    </source>
</evidence>
<dbReference type="Proteomes" id="UP000799444">
    <property type="component" value="Unassembled WGS sequence"/>
</dbReference>
<keyword evidence="6" id="KW-1185">Reference proteome</keyword>
<dbReference type="SUPFAM" id="SSF48403">
    <property type="entry name" value="Ankyrin repeat"/>
    <property type="match status" value="2"/>
</dbReference>
<dbReference type="AlphaFoldDB" id="A0A9P4QT01"/>
<evidence type="ECO:0000259" key="4">
    <source>
        <dbReference type="PROSITE" id="PS50011"/>
    </source>
</evidence>
<name>A0A9P4QT01_9PLEO</name>
<dbReference type="PANTHER" id="PTHR24123:SF33">
    <property type="entry name" value="PROTEIN HOS4"/>
    <property type="match status" value="1"/>
</dbReference>
<feature type="non-terminal residue" evidence="5">
    <location>
        <position position="1172"/>
    </location>
</feature>
<dbReference type="SMART" id="SM00220">
    <property type="entry name" value="S_TKc"/>
    <property type="match status" value="1"/>
</dbReference>
<proteinExistence type="predicted"/>
<feature type="domain" description="Protein kinase" evidence="4">
    <location>
        <begin position="36"/>
        <end position="360"/>
    </location>
</feature>
<evidence type="ECO:0000256" key="1">
    <source>
        <dbReference type="ARBA" id="ARBA00022737"/>
    </source>
</evidence>
<dbReference type="InterPro" id="IPR036770">
    <property type="entry name" value="Ankyrin_rpt-contain_sf"/>
</dbReference>
<dbReference type="InterPro" id="IPR002110">
    <property type="entry name" value="Ankyrin_rpt"/>
</dbReference>
<dbReference type="PROSITE" id="PS50011">
    <property type="entry name" value="PROTEIN_KINASE_DOM"/>
    <property type="match status" value="1"/>
</dbReference>
<evidence type="ECO:0000313" key="5">
    <source>
        <dbReference type="EMBL" id="KAF2730357.1"/>
    </source>
</evidence>
<dbReference type="EMBL" id="ML996219">
    <property type="protein sequence ID" value="KAF2730357.1"/>
    <property type="molecule type" value="Genomic_DNA"/>
</dbReference>
<feature type="repeat" description="ANK" evidence="3">
    <location>
        <begin position="668"/>
        <end position="697"/>
    </location>
</feature>
<feature type="repeat" description="ANK" evidence="3">
    <location>
        <begin position="576"/>
        <end position="608"/>
    </location>
</feature>
<dbReference type="InterPro" id="IPR000719">
    <property type="entry name" value="Prot_kinase_dom"/>
</dbReference>
<dbReference type="InterPro" id="IPR008271">
    <property type="entry name" value="Ser/Thr_kinase_AS"/>
</dbReference>
<evidence type="ECO:0000256" key="3">
    <source>
        <dbReference type="PROSITE-ProRule" id="PRU00023"/>
    </source>
</evidence>
<reference evidence="5" key="1">
    <citation type="journal article" date="2020" name="Stud. Mycol.">
        <title>101 Dothideomycetes genomes: a test case for predicting lifestyles and emergence of pathogens.</title>
        <authorList>
            <person name="Haridas S."/>
            <person name="Albert R."/>
            <person name="Binder M."/>
            <person name="Bloem J."/>
            <person name="Labutti K."/>
            <person name="Salamov A."/>
            <person name="Andreopoulos B."/>
            <person name="Baker S."/>
            <person name="Barry K."/>
            <person name="Bills G."/>
            <person name="Bluhm B."/>
            <person name="Cannon C."/>
            <person name="Castanera R."/>
            <person name="Culley D."/>
            <person name="Daum C."/>
            <person name="Ezra D."/>
            <person name="Gonzalez J."/>
            <person name="Henrissat B."/>
            <person name="Kuo A."/>
            <person name="Liang C."/>
            <person name="Lipzen A."/>
            <person name="Lutzoni F."/>
            <person name="Magnuson J."/>
            <person name="Mondo S."/>
            <person name="Nolan M."/>
            <person name="Ohm R."/>
            <person name="Pangilinan J."/>
            <person name="Park H.-J."/>
            <person name="Ramirez L."/>
            <person name="Alfaro M."/>
            <person name="Sun H."/>
            <person name="Tritt A."/>
            <person name="Yoshinaga Y."/>
            <person name="Zwiers L.-H."/>
            <person name="Turgeon B."/>
            <person name="Goodwin S."/>
            <person name="Spatafora J."/>
            <person name="Crous P."/>
            <person name="Grigoriev I."/>
        </authorList>
    </citation>
    <scope>NUCLEOTIDE SEQUENCE</scope>
    <source>
        <strain evidence="5">CBS 125425</strain>
    </source>
</reference>
<keyword evidence="2 3" id="KW-0040">ANK repeat</keyword>
<dbReference type="PROSITE" id="PS00108">
    <property type="entry name" value="PROTEIN_KINASE_ST"/>
    <property type="match status" value="1"/>
</dbReference>
<accession>A0A9P4QT01</accession>
<dbReference type="Pfam" id="PF00069">
    <property type="entry name" value="Pkinase"/>
    <property type="match status" value="1"/>
</dbReference>
<dbReference type="OrthoDB" id="3918771at2759"/>
<dbReference type="InterPro" id="IPR051165">
    <property type="entry name" value="Multifunctional_ANK_Repeat"/>
</dbReference>
<dbReference type="Gene3D" id="1.25.40.20">
    <property type="entry name" value="Ankyrin repeat-containing domain"/>
    <property type="match status" value="4"/>
</dbReference>
<dbReference type="Gene3D" id="1.10.510.10">
    <property type="entry name" value="Transferase(Phosphotransferase) domain 1"/>
    <property type="match status" value="1"/>
</dbReference>
<dbReference type="Pfam" id="PF00023">
    <property type="entry name" value="Ank"/>
    <property type="match status" value="1"/>
</dbReference>
<dbReference type="GO" id="GO:0004672">
    <property type="term" value="F:protein kinase activity"/>
    <property type="evidence" value="ECO:0007669"/>
    <property type="project" value="InterPro"/>
</dbReference>
<gene>
    <name evidence="5" type="ORF">EJ04DRAFT_390945</name>
</gene>
<feature type="non-terminal residue" evidence="5">
    <location>
        <position position="1"/>
    </location>
</feature>